<accession>A0A4R2KEU5</accession>
<dbReference type="EMBL" id="SLWW01000005">
    <property type="protein sequence ID" value="TCO72053.1"/>
    <property type="molecule type" value="Genomic_DNA"/>
</dbReference>
<proteinExistence type="predicted"/>
<evidence type="ECO:0000313" key="3">
    <source>
        <dbReference type="Proteomes" id="UP000295142"/>
    </source>
</evidence>
<dbReference type="Proteomes" id="UP000295142">
    <property type="component" value="Unassembled WGS sequence"/>
</dbReference>
<gene>
    <name evidence="2" type="ORF">EV655_105160</name>
</gene>
<dbReference type="AlphaFoldDB" id="A0A4R2KEU5"/>
<evidence type="ECO:0000313" key="2">
    <source>
        <dbReference type="EMBL" id="TCO72053.1"/>
    </source>
</evidence>
<protein>
    <submittedName>
        <fullName evidence="2">Uncharacterized protein</fullName>
    </submittedName>
</protein>
<name>A0A4R2KEU5_9RHOB</name>
<evidence type="ECO:0000256" key="1">
    <source>
        <dbReference type="SAM" id="MobiDB-lite"/>
    </source>
</evidence>
<organism evidence="2 3">
    <name type="scientific">Rhodovulum euryhalinum</name>
    <dbReference type="NCBI Taxonomy" id="35805"/>
    <lineage>
        <taxon>Bacteria</taxon>
        <taxon>Pseudomonadati</taxon>
        <taxon>Pseudomonadota</taxon>
        <taxon>Alphaproteobacteria</taxon>
        <taxon>Rhodobacterales</taxon>
        <taxon>Paracoccaceae</taxon>
        <taxon>Rhodovulum</taxon>
    </lineage>
</organism>
<sequence>MTPDLTAQPNPAPDLIRGLAPTHPKEVPGQARDATE</sequence>
<feature type="region of interest" description="Disordered" evidence="1">
    <location>
        <begin position="1"/>
        <end position="36"/>
    </location>
</feature>
<keyword evidence="3" id="KW-1185">Reference proteome</keyword>
<comment type="caution">
    <text evidence="2">The sequence shown here is derived from an EMBL/GenBank/DDBJ whole genome shotgun (WGS) entry which is preliminary data.</text>
</comment>
<reference evidence="2 3" key="1">
    <citation type="submission" date="2019-03" db="EMBL/GenBank/DDBJ databases">
        <title>Genomic Encyclopedia of Type Strains, Phase IV (KMG-IV): sequencing the most valuable type-strain genomes for metagenomic binning, comparative biology and taxonomic classification.</title>
        <authorList>
            <person name="Goeker M."/>
        </authorList>
    </citation>
    <scope>NUCLEOTIDE SEQUENCE [LARGE SCALE GENOMIC DNA]</scope>
    <source>
        <strain evidence="2 3">DSM 4868</strain>
    </source>
</reference>